<keyword evidence="2" id="KW-0328">Glycosyltransferase</keyword>
<reference evidence="5 6" key="1">
    <citation type="submission" date="2020-02" db="EMBL/GenBank/DDBJ databases">
        <title>Full genome sequence of Nocardioides sp. R-3366.</title>
        <authorList>
            <person name="Im W.-T."/>
        </authorList>
    </citation>
    <scope>NUCLEOTIDE SEQUENCE [LARGE SCALE GENOMIC DNA]</scope>
    <source>
        <strain evidence="5 6">R-3366</strain>
    </source>
</reference>
<dbReference type="InterPro" id="IPR039528">
    <property type="entry name" value="DPM1-like"/>
</dbReference>
<dbReference type="GO" id="GO:0004582">
    <property type="term" value="F:dolichyl-phosphate beta-D-mannosyltransferase activity"/>
    <property type="evidence" value="ECO:0007669"/>
    <property type="project" value="InterPro"/>
</dbReference>
<dbReference type="InterPro" id="IPR029044">
    <property type="entry name" value="Nucleotide-diphossugar_trans"/>
</dbReference>
<evidence type="ECO:0000256" key="1">
    <source>
        <dbReference type="ARBA" id="ARBA00006739"/>
    </source>
</evidence>
<keyword evidence="6" id="KW-1185">Reference proteome</keyword>
<dbReference type="SUPFAM" id="SSF53448">
    <property type="entry name" value="Nucleotide-diphospho-sugar transferases"/>
    <property type="match status" value="1"/>
</dbReference>
<dbReference type="CDD" id="cd06442">
    <property type="entry name" value="DPM1_like"/>
    <property type="match status" value="1"/>
</dbReference>
<dbReference type="PANTHER" id="PTHR43398:SF1">
    <property type="entry name" value="DOLICHOL-PHOSPHATE MANNOSYLTRANSFERASE SUBUNIT 1"/>
    <property type="match status" value="1"/>
</dbReference>
<protein>
    <submittedName>
        <fullName evidence="5">Polyprenol monophosphomannose synthase</fullName>
    </submittedName>
</protein>
<accession>A0A6G6WEK1</accession>
<dbReference type="GO" id="GO:0016020">
    <property type="term" value="C:membrane"/>
    <property type="evidence" value="ECO:0007669"/>
    <property type="project" value="GOC"/>
</dbReference>
<evidence type="ECO:0000313" key="5">
    <source>
        <dbReference type="EMBL" id="QIG43639.1"/>
    </source>
</evidence>
<dbReference type="AlphaFoldDB" id="A0A6G6WEK1"/>
<dbReference type="PANTHER" id="PTHR43398">
    <property type="entry name" value="DOLICHOL-PHOSPHATE MANNOSYLTRANSFERASE SUBUNIT 1"/>
    <property type="match status" value="1"/>
</dbReference>
<dbReference type="Gene3D" id="3.90.550.10">
    <property type="entry name" value="Spore Coat Polysaccharide Biosynthesis Protein SpsA, Chain A"/>
    <property type="match status" value="1"/>
</dbReference>
<sequence>MQAARCTVDVVDLIVIPTYNEAENVVDLVDQLLGELPRGTAHVLVVDDSSPDGTGELITAHPFYGDTLHLETREVKDGLGNAYRHGFRWAHERGYDRVVQMDADGSHDPTSVRRLLAALDEADIAVGSRYVAGGVTRDWPWYRELISRGGNLYVRALLGLPVRDATSGFRAYRSAALASLVTSGGQANGYSSQVESTWRAVGAGFAVREVPITFTERRRGRSKMGVGIVVEAMWRVLRWRFSDRLERPLVEST</sequence>
<evidence type="ECO:0000259" key="4">
    <source>
        <dbReference type="Pfam" id="PF00535"/>
    </source>
</evidence>
<feature type="domain" description="Glycosyltransferase 2-like" evidence="4">
    <location>
        <begin position="14"/>
        <end position="178"/>
    </location>
</feature>
<comment type="similarity">
    <text evidence="1">Belongs to the glycosyltransferase 2 family.</text>
</comment>
<name>A0A6G6WEK1_9ACTN</name>
<dbReference type="GO" id="GO:0009247">
    <property type="term" value="P:glycolipid biosynthetic process"/>
    <property type="evidence" value="ECO:0007669"/>
    <property type="project" value="TreeGrafter"/>
</dbReference>
<gene>
    <name evidence="5" type="ORF">G5V58_13505</name>
</gene>
<evidence type="ECO:0000313" key="6">
    <source>
        <dbReference type="Proteomes" id="UP000502996"/>
    </source>
</evidence>
<dbReference type="EMBL" id="CP049257">
    <property type="protein sequence ID" value="QIG43639.1"/>
    <property type="molecule type" value="Genomic_DNA"/>
</dbReference>
<evidence type="ECO:0000256" key="2">
    <source>
        <dbReference type="ARBA" id="ARBA00022676"/>
    </source>
</evidence>
<proteinExistence type="inferred from homology"/>
<dbReference type="Proteomes" id="UP000502996">
    <property type="component" value="Chromosome"/>
</dbReference>
<dbReference type="KEGG" id="nano:G5V58_13505"/>
<evidence type="ECO:0000256" key="3">
    <source>
        <dbReference type="ARBA" id="ARBA00022679"/>
    </source>
</evidence>
<keyword evidence="3" id="KW-0808">Transferase</keyword>
<dbReference type="Pfam" id="PF00535">
    <property type="entry name" value="Glycos_transf_2"/>
    <property type="match status" value="1"/>
</dbReference>
<dbReference type="FunFam" id="3.90.550.10:FF:000122">
    <property type="entry name" value="Dolichol-phosphate mannosyltransferase subunit 1"/>
    <property type="match status" value="1"/>
</dbReference>
<dbReference type="InterPro" id="IPR001173">
    <property type="entry name" value="Glyco_trans_2-like"/>
</dbReference>
<organism evidence="5 6">
    <name type="scientific">Nocardioides anomalus</name>
    <dbReference type="NCBI Taxonomy" id="2712223"/>
    <lineage>
        <taxon>Bacteria</taxon>
        <taxon>Bacillati</taxon>
        <taxon>Actinomycetota</taxon>
        <taxon>Actinomycetes</taxon>
        <taxon>Propionibacteriales</taxon>
        <taxon>Nocardioidaceae</taxon>
        <taxon>Nocardioides</taxon>
    </lineage>
</organism>